<dbReference type="InterPro" id="IPR050366">
    <property type="entry name" value="BP-dependent_transpt_permease"/>
</dbReference>
<keyword evidence="3" id="KW-1003">Cell membrane</keyword>
<evidence type="ECO:0000259" key="8">
    <source>
        <dbReference type="PROSITE" id="PS50928"/>
    </source>
</evidence>
<comment type="similarity">
    <text evidence="7">Belongs to the binding-protein-dependent transport system permease family.</text>
</comment>
<gene>
    <name evidence="9" type="ORF">SAMN02746098_03239</name>
</gene>
<keyword evidence="4 7" id="KW-0812">Transmembrane</keyword>
<evidence type="ECO:0000256" key="2">
    <source>
        <dbReference type="ARBA" id="ARBA00022448"/>
    </source>
</evidence>
<dbReference type="CDD" id="cd06261">
    <property type="entry name" value="TM_PBP2"/>
    <property type="match status" value="1"/>
</dbReference>
<proteinExistence type="inferred from homology"/>
<evidence type="ECO:0000256" key="6">
    <source>
        <dbReference type="ARBA" id="ARBA00023136"/>
    </source>
</evidence>
<dbReference type="InterPro" id="IPR000515">
    <property type="entry name" value="MetI-like"/>
</dbReference>
<keyword evidence="6 7" id="KW-0472">Membrane</keyword>
<feature type="domain" description="ABC transmembrane type-1" evidence="8">
    <location>
        <begin position="101"/>
        <end position="298"/>
    </location>
</feature>
<evidence type="ECO:0000256" key="4">
    <source>
        <dbReference type="ARBA" id="ARBA00022692"/>
    </source>
</evidence>
<feature type="transmembrane region" description="Helical" evidence="7">
    <location>
        <begin position="41"/>
        <end position="59"/>
    </location>
</feature>
<evidence type="ECO:0000256" key="1">
    <source>
        <dbReference type="ARBA" id="ARBA00004651"/>
    </source>
</evidence>
<evidence type="ECO:0000313" key="10">
    <source>
        <dbReference type="Proteomes" id="UP000183954"/>
    </source>
</evidence>
<dbReference type="EMBL" id="FQXJ01000012">
    <property type="protein sequence ID" value="SHI23607.1"/>
    <property type="molecule type" value="Genomic_DNA"/>
</dbReference>
<protein>
    <submittedName>
        <fullName evidence="9">Peptide/nickel transport system permease protein</fullName>
    </submittedName>
</protein>
<evidence type="ECO:0000256" key="3">
    <source>
        <dbReference type="ARBA" id="ARBA00022475"/>
    </source>
</evidence>
<keyword evidence="10" id="KW-1185">Reference proteome</keyword>
<dbReference type="GO" id="GO:0005886">
    <property type="term" value="C:plasma membrane"/>
    <property type="evidence" value="ECO:0007669"/>
    <property type="project" value="UniProtKB-SubCell"/>
</dbReference>
<dbReference type="STRING" id="1121420.SAMN02746098_03239"/>
<evidence type="ECO:0000313" key="9">
    <source>
        <dbReference type="EMBL" id="SHI23607.1"/>
    </source>
</evidence>
<comment type="subcellular location">
    <subcellularLocation>
        <location evidence="1 7">Cell membrane</location>
        <topology evidence="1 7">Multi-pass membrane protein</topology>
    </subcellularLocation>
</comment>
<dbReference type="AlphaFoldDB" id="A0A1M5ZH72"/>
<dbReference type="RefSeq" id="WP_345788584.1">
    <property type="nucleotide sequence ID" value="NZ_FQXJ01000012.1"/>
</dbReference>
<evidence type="ECO:0000256" key="5">
    <source>
        <dbReference type="ARBA" id="ARBA00022989"/>
    </source>
</evidence>
<keyword evidence="5 7" id="KW-1133">Transmembrane helix</keyword>
<feature type="transmembrane region" description="Helical" evidence="7">
    <location>
        <begin position="274"/>
        <end position="294"/>
    </location>
</feature>
<dbReference type="InterPro" id="IPR035906">
    <property type="entry name" value="MetI-like_sf"/>
</dbReference>
<dbReference type="PROSITE" id="PS50928">
    <property type="entry name" value="ABC_TM1"/>
    <property type="match status" value="1"/>
</dbReference>
<keyword evidence="2 7" id="KW-0813">Transport</keyword>
<dbReference type="PANTHER" id="PTHR43386">
    <property type="entry name" value="OLIGOPEPTIDE TRANSPORT SYSTEM PERMEASE PROTEIN APPC"/>
    <property type="match status" value="1"/>
</dbReference>
<feature type="transmembrane region" description="Helical" evidence="7">
    <location>
        <begin position="109"/>
        <end position="131"/>
    </location>
</feature>
<name>A0A1M5ZH72_9FIRM</name>
<dbReference type="Proteomes" id="UP000183954">
    <property type="component" value="Unassembled WGS sequence"/>
</dbReference>
<dbReference type="Gene3D" id="1.10.3720.10">
    <property type="entry name" value="MetI-like"/>
    <property type="match status" value="1"/>
</dbReference>
<sequence length="305" mass="33246">MMDKKMLNSNLPMINTGSEHGHSKFAGLHLLVRAVKKFSPIGKAALVIAAIIVMMGIFAEHLSLFSNNLPSGYALEAPGKSHWLGTDDLGIDLWAQICYGARVSLMVGWGTALLAGIGGSLIGVVSGYAGGITDKVIMRLTDLIIVLPELPMMIVLGAFFGPSLKNVILVLALFSWTEPARIVRSKILSIKQEHYVRAAKSYGAGVWHLIRVHFLPSLLPLVLVSMIRLMGRAIVAEAGLAFLGLGDPLSKSWGLILNHAINFKGIYFTEFWKWWVVSPITAITLMVVSIAFISRELEKLVNSKM</sequence>
<dbReference type="SUPFAM" id="SSF161098">
    <property type="entry name" value="MetI-like"/>
    <property type="match status" value="1"/>
</dbReference>
<accession>A0A1M5ZH72</accession>
<reference evidence="10" key="1">
    <citation type="submission" date="2016-11" db="EMBL/GenBank/DDBJ databases">
        <authorList>
            <person name="Varghese N."/>
            <person name="Submissions S."/>
        </authorList>
    </citation>
    <scope>NUCLEOTIDE SEQUENCE [LARGE SCALE GENOMIC DNA]</scope>
    <source>
        <strain evidence="10">DSM 15449</strain>
    </source>
</reference>
<dbReference type="Pfam" id="PF00528">
    <property type="entry name" value="BPD_transp_1"/>
    <property type="match status" value="1"/>
</dbReference>
<feature type="transmembrane region" description="Helical" evidence="7">
    <location>
        <begin position="204"/>
        <end position="227"/>
    </location>
</feature>
<dbReference type="GO" id="GO:0055085">
    <property type="term" value="P:transmembrane transport"/>
    <property type="evidence" value="ECO:0007669"/>
    <property type="project" value="InterPro"/>
</dbReference>
<feature type="transmembrane region" description="Helical" evidence="7">
    <location>
        <begin position="143"/>
        <end position="161"/>
    </location>
</feature>
<evidence type="ECO:0000256" key="7">
    <source>
        <dbReference type="RuleBase" id="RU363032"/>
    </source>
</evidence>
<dbReference type="PANTHER" id="PTHR43386:SF1">
    <property type="entry name" value="D,D-DIPEPTIDE TRANSPORT SYSTEM PERMEASE PROTEIN DDPC-RELATED"/>
    <property type="match status" value="1"/>
</dbReference>
<organism evidence="9 10">
    <name type="scientific">Desulfosporosinus lacus DSM 15449</name>
    <dbReference type="NCBI Taxonomy" id="1121420"/>
    <lineage>
        <taxon>Bacteria</taxon>
        <taxon>Bacillati</taxon>
        <taxon>Bacillota</taxon>
        <taxon>Clostridia</taxon>
        <taxon>Eubacteriales</taxon>
        <taxon>Desulfitobacteriaceae</taxon>
        <taxon>Desulfosporosinus</taxon>
    </lineage>
</organism>